<keyword evidence="1" id="KW-0694">RNA-binding</keyword>
<feature type="domain" description="SAM-dependent MTase RsmB/NOP-type" evidence="3">
    <location>
        <begin position="1"/>
        <end position="70"/>
    </location>
</feature>
<dbReference type="PROSITE" id="PS51686">
    <property type="entry name" value="SAM_MT_RSMB_NOP"/>
    <property type="match status" value="1"/>
</dbReference>
<evidence type="ECO:0000256" key="2">
    <source>
        <dbReference type="SAM" id="MobiDB-lite"/>
    </source>
</evidence>
<dbReference type="InterPro" id="IPR057285">
    <property type="entry name" value="Pre-PUA_NSUN2"/>
</dbReference>
<evidence type="ECO:0000259" key="3">
    <source>
        <dbReference type="PROSITE" id="PS51686"/>
    </source>
</evidence>
<organism evidence="4 5">
    <name type="scientific">Eutrema salsugineum</name>
    <name type="common">Saltwater cress</name>
    <name type="synonym">Sisymbrium salsugineum</name>
    <dbReference type="NCBI Taxonomy" id="72664"/>
    <lineage>
        <taxon>Eukaryota</taxon>
        <taxon>Viridiplantae</taxon>
        <taxon>Streptophyta</taxon>
        <taxon>Embryophyta</taxon>
        <taxon>Tracheophyta</taxon>
        <taxon>Spermatophyta</taxon>
        <taxon>Magnoliopsida</taxon>
        <taxon>eudicotyledons</taxon>
        <taxon>Gunneridae</taxon>
        <taxon>Pentapetalae</taxon>
        <taxon>rosids</taxon>
        <taxon>malvids</taxon>
        <taxon>Brassicales</taxon>
        <taxon>Brassicaceae</taxon>
        <taxon>Eutremeae</taxon>
        <taxon>Eutrema</taxon>
    </lineage>
</organism>
<dbReference type="eggNOG" id="KOG2198">
    <property type="taxonomic scope" value="Eukaryota"/>
</dbReference>
<dbReference type="InterPro" id="IPR001678">
    <property type="entry name" value="MeTrfase_RsmB-F_NOP2_dom"/>
</dbReference>
<dbReference type="Gene3D" id="3.40.50.150">
    <property type="entry name" value="Vaccinia Virus protein VP39"/>
    <property type="match status" value="1"/>
</dbReference>
<reference evidence="4 5" key="1">
    <citation type="journal article" date="2013" name="Front. Plant Sci.">
        <title>The Reference Genome of the Halophytic Plant Eutrema salsugineum.</title>
        <authorList>
            <person name="Yang R."/>
            <person name="Jarvis D.E."/>
            <person name="Chen H."/>
            <person name="Beilstein M.A."/>
            <person name="Grimwood J."/>
            <person name="Jenkins J."/>
            <person name="Shu S."/>
            <person name="Prochnik S."/>
            <person name="Xin M."/>
            <person name="Ma C."/>
            <person name="Schmutz J."/>
            <person name="Wing R.A."/>
            <person name="Mitchell-Olds T."/>
            <person name="Schumaker K.S."/>
            <person name="Wang X."/>
        </authorList>
    </citation>
    <scope>NUCLEOTIDE SEQUENCE [LARGE SCALE GENOMIC DNA]</scope>
</reference>
<keyword evidence="1" id="KW-0949">S-adenosyl-L-methionine</keyword>
<dbReference type="Pfam" id="PF25376">
    <property type="entry name" value="Pre-PUA_NSUN2"/>
    <property type="match status" value="1"/>
</dbReference>
<dbReference type="GO" id="GO:0008173">
    <property type="term" value="F:RNA methyltransferase activity"/>
    <property type="evidence" value="ECO:0007669"/>
    <property type="project" value="InterPro"/>
</dbReference>
<dbReference type="Pfam" id="PF25378">
    <property type="entry name" value="PUA_NSUN2"/>
    <property type="match status" value="1"/>
</dbReference>
<keyword evidence="1" id="KW-0489">Methyltransferase</keyword>
<protein>
    <recommendedName>
        <fullName evidence="3">SAM-dependent MTase RsmB/NOP-type domain-containing protein</fullName>
    </recommendedName>
</protein>
<evidence type="ECO:0000256" key="1">
    <source>
        <dbReference type="PROSITE-ProRule" id="PRU01023"/>
    </source>
</evidence>
<gene>
    <name evidence="4" type="ORF">EUTSA_v100000640mg</name>
</gene>
<comment type="similarity">
    <text evidence="1">Belongs to the class I-like SAM-binding methyltransferase superfamily. RsmB/NOP family.</text>
</comment>
<dbReference type="Proteomes" id="UP000030689">
    <property type="component" value="Unassembled WGS sequence"/>
</dbReference>
<dbReference type="EMBL" id="KI517426">
    <property type="protein sequence ID" value="ESQ46400.1"/>
    <property type="molecule type" value="Genomic_DNA"/>
</dbReference>
<dbReference type="Gramene" id="ESQ46400">
    <property type="protein sequence ID" value="ESQ46400"/>
    <property type="gene ID" value="EUTSA_v100000640mg"/>
</dbReference>
<dbReference type="KEGG" id="eus:EUTSA_v100000640m"/>
<dbReference type="InterPro" id="IPR023267">
    <property type="entry name" value="RCMT"/>
</dbReference>
<dbReference type="GO" id="GO:0003723">
    <property type="term" value="F:RNA binding"/>
    <property type="evidence" value="ECO:0007669"/>
    <property type="project" value="UniProtKB-UniRule"/>
</dbReference>
<dbReference type="GO" id="GO:0001510">
    <property type="term" value="P:RNA methylation"/>
    <property type="evidence" value="ECO:0007669"/>
    <property type="project" value="InterPro"/>
</dbReference>
<dbReference type="OMA" id="YAFASEG"/>
<accession>V4L7Q6</accession>
<keyword evidence="1" id="KW-0808">Transferase</keyword>
<proteinExistence type="inferred from homology"/>
<comment type="caution">
    <text evidence="1">Lacks conserved residue(s) required for the propagation of feature annotation.</text>
</comment>
<dbReference type="PANTHER" id="PTHR22808:SF1">
    <property type="entry name" value="RNA CYTOSINE-C(5)-METHYLTRANSFERASE NSUN2-RELATED"/>
    <property type="match status" value="1"/>
</dbReference>
<feature type="region of interest" description="Disordered" evidence="2">
    <location>
        <begin position="74"/>
        <end position="97"/>
    </location>
</feature>
<dbReference type="InterPro" id="IPR029063">
    <property type="entry name" value="SAM-dependent_MTases_sf"/>
</dbReference>
<feature type="non-terminal residue" evidence="4">
    <location>
        <position position="1"/>
    </location>
</feature>
<dbReference type="InterPro" id="IPR057286">
    <property type="entry name" value="PUA_NSUN2"/>
</dbReference>
<feature type="region of interest" description="Disordered" evidence="2">
    <location>
        <begin position="1"/>
        <end position="37"/>
    </location>
</feature>
<dbReference type="PANTHER" id="PTHR22808">
    <property type="entry name" value="NCL1 YEAST -RELATED NOL1/NOP2/FMU SUN DOMAIN-CONTAINING"/>
    <property type="match status" value="1"/>
</dbReference>
<name>V4L7Q6_EUTSA</name>
<dbReference type="AlphaFoldDB" id="V4L7Q6"/>
<evidence type="ECO:0000313" key="5">
    <source>
        <dbReference type="Proteomes" id="UP000030689"/>
    </source>
</evidence>
<dbReference type="STRING" id="72664.V4L7Q6"/>
<keyword evidence="5" id="KW-1185">Reference proteome</keyword>
<evidence type="ECO:0000313" key="4">
    <source>
        <dbReference type="EMBL" id="ESQ46400.1"/>
    </source>
</evidence>
<sequence>RDGVLKSMFPSGKSDKDSTSGGGSSYEEMASISSDESAEEVCDLPLERCVRILPHDQNTGGFFIAVLHKVSPLPDFQEKPNQRKNLSTRGRKSAEKSSFEAVSDTVVAKPEEYTEEIVVEEAASVNGLKLEKESTSEEGIIELAQEVPPVQGKWKGLDPVVFLRDEAVINGIKTFYGIKDESFPLNGHLVTRNSDTSSKGNVKRIYFVSRSVKDVLELNIAVGQKIKIASVGLKMFEKQSARECEANSCSFRITSEGLPVILPYMTKQILYATMVDFKNLLEYKSIKFPDFVHPQFGQKAAEVSKGYCVVVLVDGTQKLGCEAVKVNSSTIAIGCWKGKASLTVMVTTVDCDQLIQRLAC</sequence>